<feature type="binding site" evidence="7">
    <location>
        <position position="160"/>
    </location>
    <ligand>
        <name>Fe cation</name>
        <dbReference type="ChEBI" id="CHEBI:24875"/>
    </ligand>
</feature>
<keyword evidence="10" id="KW-1185">Reference proteome</keyword>
<dbReference type="GO" id="GO:0006879">
    <property type="term" value="P:intracellular iron ion homeostasis"/>
    <property type="evidence" value="ECO:0007669"/>
    <property type="project" value="TreeGrafter"/>
</dbReference>
<evidence type="ECO:0000256" key="3">
    <source>
        <dbReference type="ARBA" id="ARBA00022896"/>
    </source>
</evidence>
<sequence length="228" mass="25178">MLIHVPDVLTLEEVAHCRQVLEASSWADGRLTAGDLAVRVKNNLQIPADSAEALELGEIVLRALGRDPTYNSAALPLRVLPPMFNRYDPGMTFGAHTDNAIRTVPGAGGARMRADVSTTIFLSDPDEYDGGELVVQDTYGSQRVKLPAGHMVVYPSSSLHLVTPVTRGSRWASFFWAQSMVREDGRRAILYNLDLAIREIRATMGDEGEAVQRLVSHYHNLVRLWAEL</sequence>
<dbReference type="GO" id="GO:0005506">
    <property type="term" value="F:iron ion binding"/>
    <property type="evidence" value="ECO:0007669"/>
    <property type="project" value="UniProtKB-UniRule"/>
</dbReference>
<comment type="caution">
    <text evidence="9">The sequence shown here is derived from an EMBL/GenBank/DDBJ whole genome shotgun (WGS) entry which is preliminary data.</text>
</comment>
<name>A0A086Y1F0_9RHOB</name>
<keyword evidence="6 7" id="KW-0408">Iron</keyword>
<dbReference type="NCBIfam" id="NF003975">
    <property type="entry name" value="PRK05467.1-4"/>
    <property type="match status" value="1"/>
</dbReference>
<dbReference type="Gene3D" id="4.10.860.20">
    <property type="entry name" value="Rabenosyn, Rab binding domain"/>
    <property type="match status" value="1"/>
</dbReference>
<keyword evidence="3 7" id="KW-0847">Vitamin C</keyword>
<dbReference type="InterPro" id="IPR005123">
    <property type="entry name" value="Oxoglu/Fe-dep_dioxygenase_dom"/>
</dbReference>
<dbReference type="Proteomes" id="UP000028824">
    <property type="component" value="Unassembled WGS sequence"/>
</dbReference>
<dbReference type="GO" id="GO:0031418">
    <property type="term" value="F:L-ascorbic acid binding"/>
    <property type="evidence" value="ECO:0007669"/>
    <property type="project" value="UniProtKB-KW"/>
</dbReference>
<dbReference type="GO" id="GO:0006974">
    <property type="term" value="P:DNA damage response"/>
    <property type="evidence" value="ECO:0007669"/>
    <property type="project" value="TreeGrafter"/>
</dbReference>
<feature type="domain" description="Fe2OG dioxygenase" evidence="8">
    <location>
        <begin position="78"/>
        <end position="179"/>
    </location>
</feature>
<protein>
    <submittedName>
        <fullName evidence="9">Fe(II)-dependent oxygenase</fullName>
    </submittedName>
</protein>
<comment type="cofactor">
    <cofactor evidence="7">
        <name>Fe(2+)</name>
        <dbReference type="ChEBI" id="CHEBI:29033"/>
    </cofactor>
    <text evidence="7">Binds 1 Fe(2+) ion per subunit.</text>
</comment>
<dbReference type="RefSeq" id="WP_036636151.1">
    <property type="nucleotide sequence ID" value="NZ_JFZB01000007.1"/>
</dbReference>
<dbReference type="PROSITE" id="PS51471">
    <property type="entry name" value="FE2OG_OXY"/>
    <property type="match status" value="1"/>
</dbReference>
<feature type="binding site" evidence="7">
    <location>
        <position position="96"/>
    </location>
    <ligand>
        <name>Fe cation</name>
        <dbReference type="ChEBI" id="CHEBI:24875"/>
    </ligand>
</feature>
<dbReference type="eggNOG" id="COG3128">
    <property type="taxonomic scope" value="Bacteria"/>
</dbReference>
<evidence type="ECO:0000256" key="2">
    <source>
        <dbReference type="ARBA" id="ARBA00022723"/>
    </source>
</evidence>
<keyword evidence="5 7" id="KW-0560">Oxidoreductase</keyword>
<evidence type="ECO:0000313" key="9">
    <source>
        <dbReference type="EMBL" id="KFI28100.1"/>
    </source>
</evidence>
<evidence type="ECO:0000256" key="5">
    <source>
        <dbReference type="ARBA" id="ARBA00023002"/>
    </source>
</evidence>
<accession>A0A086Y1F0</accession>
<evidence type="ECO:0000256" key="7">
    <source>
        <dbReference type="HAMAP-Rule" id="MF_00657"/>
    </source>
</evidence>
<dbReference type="GO" id="GO:0016706">
    <property type="term" value="F:2-oxoglutarate-dependent dioxygenase activity"/>
    <property type="evidence" value="ECO:0007669"/>
    <property type="project" value="UniProtKB-UniRule"/>
</dbReference>
<comment type="cofactor">
    <cofactor evidence="1 7">
        <name>L-ascorbate</name>
        <dbReference type="ChEBI" id="CHEBI:38290"/>
    </cofactor>
</comment>
<evidence type="ECO:0000313" key="10">
    <source>
        <dbReference type="Proteomes" id="UP000028824"/>
    </source>
</evidence>
<dbReference type="InterPro" id="IPR023550">
    <property type="entry name" value="PKHD_hydroxylase"/>
</dbReference>
<dbReference type="InterPro" id="IPR044862">
    <property type="entry name" value="Pro_4_hyd_alph_FE2OG_OXY"/>
</dbReference>
<reference evidence="9 10" key="1">
    <citation type="submission" date="2014-03" db="EMBL/GenBank/DDBJ databases">
        <title>Genome of Paenirhodobacter enshiensis DW2-9.</title>
        <authorList>
            <person name="Wang D."/>
            <person name="Wang G."/>
        </authorList>
    </citation>
    <scope>NUCLEOTIDE SEQUENCE [LARGE SCALE GENOMIC DNA]</scope>
    <source>
        <strain evidence="9 10">DW2-9</strain>
    </source>
</reference>
<evidence type="ECO:0000256" key="6">
    <source>
        <dbReference type="ARBA" id="ARBA00023004"/>
    </source>
</evidence>
<dbReference type="InterPro" id="IPR006620">
    <property type="entry name" value="Pro_4_hyd_alph"/>
</dbReference>
<dbReference type="SMART" id="SM00702">
    <property type="entry name" value="P4Hc"/>
    <property type="match status" value="1"/>
</dbReference>
<keyword evidence="2 7" id="KW-0479">Metal-binding</keyword>
<gene>
    <name evidence="9" type="ORF">CG50_14405</name>
</gene>
<dbReference type="PANTHER" id="PTHR41536:SF1">
    <property type="entry name" value="PKHD-TYPE HYDROXYLASE YBIX"/>
    <property type="match status" value="1"/>
</dbReference>
<dbReference type="HAMAP" id="MF_00657">
    <property type="entry name" value="Hydroxyl_YbiX"/>
    <property type="match status" value="1"/>
</dbReference>
<dbReference type="Pfam" id="PF13640">
    <property type="entry name" value="2OG-FeII_Oxy_3"/>
    <property type="match status" value="1"/>
</dbReference>
<dbReference type="OrthoDB" id="9812472at2"/>
<dbReference type="STRING" id="1105367.CG50_14405"/>
<dbReference type="InterPro" id="IPR041097">
    <property type="entry name" value="PKHD_C"/>
</dbReference>
<feature type="binding site" evidence="7">
    <location>
        <position position="170"/>
    </location>
    <ligand>
        <name>2-oxoglutarate</name>
        <dbReference type="ChEBI" id="CHEBI:16810"/>
    </ligand>
</feature>
<dbReference type="PANTHER" id="PTHR41536">
    <property type="entry name" value="PKHD-TYPE HYDROXYLASE YBIX"/>
    <property type="match status" value="1"/>
</dbReference>
<keyword evidence="4 7" id="KW-0223">Dioxygenase</keyword>
<feature type="binding site" evidence="7">
    <location>
        <position position="98"/>
    </location>
    <ligand>
        <name>Fe cation</name>
        <dbReference type="ChEBI" id="CHEBI:24875"/>
    </ligand>
</feature>
<proteinExistence type="inferred from homology"/>
<evidence type="ECO:0000256" key="4">
    <source>
        <dbReference type="ARBA" id="ARBA00022964"/>
    </source>
</evidence>
<dbReference type="AlphaFoldDB" id="A0A086Y1F0"/>
<dbReference type="NCBIfam" id="NF003974">
    <property type="entry name" value="PRK05467.1-3"/>
    <property type="match status" value="1"/>
</dbReference>
<dbReference type="EMBL" id="JFZB01000007">
    <property type="protein sequence ID" value="KFI28100.1"/>
    <property type="molecule type" value="Genomic_DNA"/>
</dbReference>
<evidence type="ECO:0000256" key="1">
    <source>
        <dbReference type="ARBA" id="ARBA00001961"/>
    </source>
</evidence>
<organism evidence="9 10">
    <name type="scientific">Paenirhodobacter enshiensis</name>
    <dbReference type="NCBI Taxonomy" id="1105367"/>
    <lineage>
        <taxon>Bacteria</taxon>
        <taxon>Pseudomonadati</taxon>
        <taxon>Pseudomonadota</taxon>
        <taxon>Alphaproteobacteria</taxon>
        <taxon>Rhodobacterales</taxon>
        <taxon>Rhodobacter group</taxon>
        <taxon>Paenirhodobacter</taxon>
    </lineage>
</organism>
<evidence type="ECO:0000259" key="8">
    <source>
        <dbReference type="PROSITE" id="PS51471"/>
    </source>
</evidence>
<dbReference type="Gene3D" id="2.60.120.620">
    <property type="entry name" value="q2cbj1_9rhob like domain"/>
    <property type="match status" value="1"/>
</dbReference>
<dbReference type="Pfam" id="PF18331">
    <property type="entry name" value="PKHD_C"/>
    <property type="match status" value="1"/>
</dbReference>